<reference evidence="5" key="1">
    <citation type="submission" date="2018-11" db="EMBL/GenBank/DDBJ databases">
        <authorList>
            <person name="Alioto T."/>
            <person name="Alioto T."/>
        </authorList>
    </citation>
    <scope>NUCLEOTIDE SEQUENCE</scope>
</reference>
<organism evidence="5 6">
    <name type="scientific">Mytilus galloprovincialis</name>
    <name type="common">Mediterranean mussel</name>
    <dbReference type="NCBI Taxonomy" id="29158"/>
    <lineage>
        <taxon>Eukaryota</taxon>
        <taxon>Metazoa</taxon>
        <taxon>Spiralia</taxon>
        <taxon>Lophotrochozoa</taxon>
        <taxon>Mollusca</taxon>
        <taxon>Bivalvia</taxon>
        <taxon>Autobranchia</taxon>
        <taxon>Pteriomorphia</taxon>
        <taxon>Mytilida</taxon>
        <taxon>Mytiloidea</taxon>
        <taxon>Mytilidae</taxon>
        <taxon>Mytilinae</taxon>
        <taxon>Mytilus</taxon>
    </lineage>
</organism>
<dbReference type="Gene3D" id="3.90.70.80">
    <property type="match status" value="1"/>
</dbReference>
<dbReference type="Pfam" id="PF02338">
    <property type="entry name" value="OTU"/>
    <property type="match status" value="1"/>
</dbReference>
<evidence type="ECO:0000313" key="6">
    <source>
        <dbReference type="Proteomes" id="UP000596742"/>
    </source>
</evidence>
<feature type="compositionally biased region" description="Polar residues" evidence="3">
    <location>
        <begin position="333"/>
        <end position="343"/>
    </location>
</feature>
<gene>
    <name evidence="5" type="ORF">MGAL_10B004792</name>
</gene>
<dbReference type="InterPro" id="IPR047273">
    <property type="entry name" value="VRTN_OTU_dom"/>
</dbReference>
<dbReference type="PANTHER" id="PTHR16081">
    <property type="entry name" value="VERTNIN"/>
    <property type="match status" value="1"/>
</dbReference>
<dbReference type="GO" id="GO:0006357">
    <property type="term" value="P:regulation of transcription by RNA polymerase II"/>
    <property type="evidence" value="ECO:0007669"/>
    <property type="project" value="TreeGrafter"/>
</dbReference>
<evidence type="ECO:0000256" key="1">
    <source>
        <dbReference type="ARBA" id="ARBA00007290"/>
    </source>
</evidence>
<feature type="region of interest" description="Disordered" evidence="3">
    <location>
        <begin position="312"/>
        <end position="343"/>
    </location>
</feature>
<comment type="caution">
    <text evidence="5">The sequence shown here is derived from an EMBL/GenBank/DDBJ whole genome shotgun (WGS) entry which is preliminary data.</text>
</comment>
<evidence type="ECO:0000313" key="5">
    <source>
        <dbReference type="EMBL" id="VDI33129.1"/>
    </source>
</evidence>
<dbReference type="AlphaFoldDB" id="A0A8B6EF62"/>
<dbReference type="CDD" id="cd22791">
    <property type="entry name" value="OTU_VRTN"/>
    <property type="match status" value="1"/>
</dbReference>
<dbReference type="InterPro" id="IPR003323">
    <property type="entry name" value="OTU_dom"/>
</dbReference>
<dbReference type="EMBL" id="UYJE01005007">
    <property type="protein sequence ID" value="VDI33129.1"/>
    <property type="molecule type" value="Genomic_DNA"/>
</dbReference>
<proteinExistence type="inferred from homology"/>
<feature type="domain" description="OTU" evidence="4">
    <location>
        <begin position="5"/>
        <end position="100"/>
    </location>
</feature>
<evidence type="ECO:0000259" key="4">
    <source>
        <dbReference type="Pfam" id="PF02338"/>
    </source>
</evidence>
<comment type="similarity">
    <text evidence="1">Belongs to the vertnin family.</text>
</comment>
<sequence length="479" mass="54674">MKIYGDGNCLCRTGSMYIFGSENNHIELRARVVVEMALQKDWYLVQDKGQYAVFSHASLPSDPNSSDGYERATKKFATKGEWGEMWHLMALSSVLGCDVVSVYPDLIGTVRDRHLFHKIIKPRFRRSNDTVRIMWTSLATQSKYDRWWLPNHFVACTKGTIEEAQPTSHQEPTGLTLADFFYPMSRAKNNRQRFKIKNTKPSNSTITTEPVHKQDQCENLVTAKIIEADTGTNTNTSTVNLDIIHKLDLADSVTKVKSEPILSMNQEPNKYSSTNIAAMEPEIIHKDDKSGNMTEAGCEKVSQFDTKQDITTNVTEGTPDTVCEQDEPEIRTATGSEPLSQPDTLKEPDYVMDGEQHFHEDLPENLLYENVSFQFYYKMGRLAALNESRDKTRYLNPIEKDHENVDKKVKRTLLNETIISKLEPLQKKMMCEVKRLKRAHISAIIASGRYILDHGPIVKTQNLCNVFFLMPKIVIRVLK</sequence>
<dbReference type="Proteomes" id="UP000596742">
    <property type="component" value="Unassembled WGS sequence"/>
</dbReference>
<dbReference type="GO" id="GO:0000785">
    <property type="term" value="C:chromatin"/>
    <property type="evidence" value="ECO:0007669"/>
    <property type="project" value="TreeGrafter"/>
</dbReference>
<evidence type="ECO:0000256" key="2">
    <source>
        <dbReference type="ARBA" id="ARBA00020188"/>
    </source>
</evidence>
<dbReference type="OrthoDB" id="10043303at2759"/>
<dbReference type="PANTHER" id="PTHR16081:SF0">
    <property type="entry name" value="VERTNIN"/>
    <property type="match status" value="1"/>
</dbReference>
<name>A0A8B6EF62_MYTGA</name>
<dbReference type="InterPro" id="IPR038822">
    <property type="entry name" value="Vertnin-like"/>
</dbReference>
<keyword evidence="6" id="KW-1185">Reference proteome</keyword>
<accession>A0A8B6EF62</accession>
<evidence type="ECO:0000256" key="3">
    <source>
        <dbReference type="SAM" id="MobiDB-lite"/>
    </source>
</evidence>
<protein>
    <recommendedName>
        <fullName evidence="2">Vertnin</fullName>
    </recommendedName>
</protein>